<proteinExistence type="predicted"/>
<evidence type="ECO:0008006" key="4">
    <source>
        <dbReference type="Google" id="ProtNLM"/>
    </source>
</evidence>
<sequence>MRFFYFVFALLFLSGCTSSVNVHKEWSELKYYRIDFSGHEIKKLPQGARLVKEKKDVAIGVLDSNGDTGEFVVSGRITENDYIIEPMWHFYDYSEGFTTTTRDGKVKPFITYKITNKCHPDDSYTGISDNQGRTVLFATEKPCELEITFPREIHHGE</sequence>
<evidence type="ECO:0000256" key="1">
    <source>
        <dbReference type="SAM" id="SignalP"/>
    </source>
</evidence>
<evidence type="ECO:0000313" key="2">
    <source>
        <dbReference type="EMBL" id="MBT0727931.1"/>
    </source>
</evidence>
<dbReference type="Proteomes" id="UP000786875">
    <property type="component" value="Unassembled WGS sequence"/>
</dbReference>
<dbReference type="PROSITE" id="PS51257">
    <property type="entry name" value="PROKAR_LIPOPROTEIN"/>
    <property type="match status" value="1"/>
</dbReference>
<keyword evidence="3" id="KW-1185">Reference proteome</keyword>
<organism evidence="2 3">
    <name type="scientific">Rosenbergiella australiborealis</name>
    <dbReference type="NCBI Taxonomy" id="1544696"/>
    <lineage>
        <taxon>Bacteria</taxon>
        <taxon>Pseudomonadati</taxon>
        <taxon>Pseudomonadota</taxon>
        <taxon>Gammaproteobacteria</taxon>
        <taxon>Enterobacterales</taxon>
        <taxon>Erwiniaceae</taxon>
        <taxon>Rosenbergiella</taxon>
    </lineage>
</organism>
<feature type="chain" id="PRO_5046818438" description="Lipoprotein" evidence="1">
    <location>
        <begin position="20"/>
        <end position="157"/>
    </location>
</feature>
<evidence type="ECO:0000313" key="3">
    <source>
        <dbReference type="Proteomes" id="UP000786875"/>
    </source>
</evidence>
<gene>
    <name evidence="2" type="ORF">HGT73_11205</name>
</gene>
<name>A0ABS5T6G2_9GAMM</name>
<accession>A0ABS5T6G2</accession>
<comment type="caution">
    <text evidence="2">The sequence shown here is derived from an EMBL/GenBank/DDBJ whole genome shotgun (WGS) entry which is preliminary data.</text>
</comment>
<feature type="signal peptide" evidence="1">
    <location>
        <begin position="1"/>
        <end position="19"/>
    </location>
</feature>
<keyword evidence="1" id="KW-0732">Signal</keyword>
<reference evidence="2 3" key="1">
    <citation type="submission" date="2020-04" db="EMBL/GenBank/DDBJ databases">
        <title>Genome sequencing of Rosenbergiella species.</title>
        <authorList>
            <person name="Alvarez-Perez S."/>
            <person name="Lievens B."/>
        </authorList>
    </citation>
    <scope>NUCLEOTIDE SEQUENCE [LARGE SCALE GENOMIC DNA]</scope>
    <source>
        <strain evidence="2 3">CdVSA20.1</strain>
    </source>
</reference>
<dbReference type="EMBL" id="JABBFO010000010">
    <property type="protein sequence ID" value="MBT0727931.1"/>
    <property type="molecule type" value="Genomic_DNA"/>
</dbReference>
<protein>
    <recommendedName>
        <fullName evidence="4">Lipoprotein</fullName>
    </recommendedName>
</protein>
<dbReference type="RefSeq" id="WP_214214979.1">
    <property type="nucleotide sequence ID" value="NZ_JABBFO010000010.1"/>
</dbReference>